<evidence type="ECO:0000259" key="3">
    <source>
        <dbReference type="Pfam" id="PF08190"/>
    </source>
</evidence>
<sequence length="208" mass="23598">MLFSNPPISIKITPKPGFCVKLKATSNEKVFVNVCSDEKVPKPRNVTEQELTKILEDVDNAPLYKIPMSVSEAHEEMDKVGNKCIAYDVIINDQFMKTVRDSQLFEAFLMTVIIEGLEQKYSLSLERSWIVLKNKTHHGTLLEQMVRADSRPKIEEIDKHSIANKLISLPTDCASVKPSVEFSYVPSQDRPEFIIASIDLPKLVSSRY</sequence>
<name>A0ABD2Q7H6_9PLAT</name>
<dbReference type="AlphaFoldDB" id="A0ABD2Q7H6"/>
<reference evidence="4 5" key="1">
    <citation type="submission" date="2024-11" db="EMBL/GenBank/DDBJ databases">
        <title>Adaptive evolution of stress response genes in parasites aligns with host niche diversity.</title>
        <authorList>
            <person name="Hahn C."/>
            <person name="Resl P."/>
        </authorList>
    </citation>
    <scope>NUCLEOTIDE SEQUENCE [LARGE SCALE GENOMIC DNA]</scope>
    <source>
        <strain evidence="4">EGGRZ-B1_66</strain>
        <tissue evidence="4">Body</tissue>
    </source>
</reference>
<protein>
    <submittedName>
        <fullName evidence="4">PIH1 domain-containing protein 1</fullName>
    </submittedName>
</protein>
<accession>A0ABD2Q7H6</accession>
<evidence type="ECO:0000313" key="5">
    <source>
        <dbReference type="Proteomes" id="UP001626550"/>
    </source>
</evidence>
<dbReference type="EMBL" id="JBJKFK010000758">
    <property type="protein sequence ID" value="KAL3315408.1"/>
    <property type="molecule type" value="Genomic_DNA"/>
</dbReference>
<comment type="similarity">
    <text evidence="1">Belongs to the PIH1 family.</text>
</comment>
<evidence type="ECO:0000256" key="2">
    <source>
        <dbReference type="ARBA" id="ARBA00046233"/>
    </source>
</evidence>
<feature type="domain" description="PIH1 N-terminal" evidence="3">
    <location>
        <begin position="12"/>
        <end position="153"/>
    </location>
</feature>
<comment type="caution">
    <text evidence="4">The sequence shown here is derived from an EMBL/GenBank/DDBJ whole genome shotgun (WGS) entry which is preliminary data.</text>
</comment>
<organism evidence="4 5">
    <name type="scientific">Cichlidogyrus casuarinus</name>
    <dbReference type="NCBI Taxonomy" id="1844966"/>
    <lineage>
        <taxon>Eukaryota</taxon>
        <taxon>Metazoa</taxon>
        <taxon>Spiralia</taxon>
        <taxon>Lophotrochozoa</taxon>
        <taxon>Platyhelminthes</taxon>
        <taxon>Monogenea</taxon>
        <taxon>Monopisthocotylea</taxon>
        <taxon>Dactylogyridea</taxon>
        <taxon>Ancyrocephalidae</taxon>
        <taxon>Cichlidogyrus</taxon>
    </lineage>
</organism>
<dbReference type="InterPro" id="IPR012981">
    <property type="entry name" value="PIH1_N"/>
</dbReference>
<keyword evidence="5" id="KW-1185">Reference proteome</keyword>
<dbReference type="Pfam" id="PF08190">
    <property type="entry name" value="PIH1"/>
    <property type="match status" value="1"/>
</dbReference>
<gene>
    <name evidence="4" type="primary">PIH1D1</name>
    <name evidence="4" type="ORF">Ciccas_005953</name>
</gene>
<proteinExistence type="inferred from homology"/>
<evidence type="ECO:0000256" key="1">
    <source>
        <dbReference type="ARBA" id="ARBA00008511"/>
    </source>
</evidence>
<dbReference type="PANTHER" id="PTHR22997:SF0">
    <property type="entry name" value="PIH1 DOMAIN-CONTAINING PROTEIN 1"/>
    <property type="match status" value="1"/>
</dbReference>
<dbReference type="PANTHER" id="PTHR22997">
    <property type="entry name" value="PIH1 DOMAIN-CONTAINING PROTEIN 1"/>
    <property type="match status" value="1"/>
</dbReference>
<dbReference type="InterPro" id="IPR050734">
    <property type="entry name" value="PIH1/Kintoun_subfamily"/>
</dbReference>
<comment type="function">
    <text evidence="2">Involved in the assembly of C/D box small nucleolar ribonucleoprotein (snoRNP) particles. Recruits the SWI/SNF complex to the core promoter of rRNA genes and enhances pre-rRNA transcription. Mediates interaction of TELO2 with the R2TP complex which is necessary for the stability of MTOR and SMG1. Positively regulates the assembly and activity of the mTORC1 complex.</text>
</comment>
<dbReference type="Proteomes" id="UP001626550">
    <property type="component" value="Unassembled WGS sequence"/>
</dbReference>
<evidence type="ECO:0000313" key="4">
    <source>
        <dbReference type="EMBL" id="KAL3315408.1"/>
    </source>
</evidence>